<keyword evidence="10 12" id="KW-0704">Schiff base</keyword>
<evidence type="ECO:0000256" key="1">
    <source>
        <dbReference type="ARBA" id="ARBA00003294"/>
    </source>
</evidence>
<dbReference type="Proteomes" id="UP000184536">
    <property type="component" value="Unassembled WGS sequence"/>
</dbReference>
<evidence type="ECO:0000256" key="11">
    <source>
        <dbReference type="ARBA" id="ARBA00047836"/>
    </source>
</evidence>
<dbReference type="InterPro" id="IPR005263">
    <property type="entry name" value="DapA"/>
</dbReference>
<evidence type="ECO:0000256" key="8">
    <source>
        <dbReference type="ARBA" id="ARBA00023154"/>
    </source>
</evidence>
<evidence type="ECO:0000256" key="3">
    <source>
        <dbReference type="ARBA" id="ARBA00007592"/>
    </source>
</evidence>
<comment type="pathway">
    <text evidence="2 12">Amino-acid biosynthesis; L-lysine biosynthesis via DAP pathway; (S)-tetrahydrodipicolinate from L-aspartate: step 3/4.</text>
</comment>
<evidence type="ECO:0000256" key="5">
    <source>
        <dbReference type="ARBA" id="ARBA00022490"/>
    </source>
</evidence>
<evidence type="ECO:0000256" key="15">
    <source>
        <dbReference type="PIRSR" id="PIRSR001365-2"/>
    </source>
</evidence>
<dbReference type="InterPro" id="IPR020624">
    <property type="entry name" value="Schiff_base-form_aldolases_CS"/>
</dbReference>
<evidence type="ECO:0000313" key="17">
    <source>
        <dbReference type="Proteomes" id="UP000184536"/>
    </source>
</evidence>
<evidence type="ECO:0000256" key="6">
    <source>
        <dbReference type="ARBA" id="ARBA00022605"/>
    </source>
</evidence>
<dbReference type="PROSITE" id="PS00665">
    <property type="entry name" value="DHDPS_1"/>
    <property type="match status" value="1"/>
</dbReference>
<dbReference type="GO" id="GO:0005829">
    <property type="term" value="C:cytosol"/>
    <property type="evidence" value="ECO:0007669"/>
    <property type="project" value="TreeGrafter"/>
</dbReference>
<feature type="binding site" evidence="12 15">
    <location>
        <position position="47"/>
    </location>
    <ligand>
        <name>pyruvate</name>
        <dbReference type="ChEBI" id="CHEBI:15361"/>
    </ligand>
</feature>
<dbReference type="EMBL" id="FQZV01000073">
    <property type="protein sequence ID" value="SHK09652.1"/>
    <property type="molecule type" value="Genomic_DNA"/>
</dbReference>
<comment type="subcellular location">
    <subcellularLocation>
        <location evidence="12">Cytoplasm</location>
    </subcellularLocation>
</comment>
<dbReference type="EC" id="4.3.3.7" evidence="4 12"/>
<comment type="caution">
    <text evidence="12">Was originally thought to be a dihydrodipicolinate synthase (DHDPS), catalyzing the condensation of (S)-aspartate-beta-semialdehyde [(S)-ASA] and pyruvate to dihydrodipicolinate (DHDP). However, it was shown in E.coli that the product of the enzymatic reaction is not dihydrodipicolinate but in fact (4S)-4-hydroxy-2,3,4,5-tetrahydro-(2S)-dipicolinic acid (HTPA), and that the consecutive dehydration reaction leading to DHDP is not spontaneous but catalyzed by DapB.</text>
</comment>
<feature type="active site" description="Schiff-base intermediate with substrate" evidence="12 14">
    <location>
        <position position="161"/>
    </location>
</feature>
<feature type="binding site" evidence="12 15">
    <location>
        <position position="203"/>
    </location>
    <ligand>
        <name>pyruvate</name>
        <dbReference type="ChEBI" id="CHEBI:15361"/>
    </ligand>
</feature>
<dbReference type="InterPro" id="IPR002220">
    <property type="entry name" value="DapA-like"/>
</dbReference>
<keyword evidence="7 12" id="KW-0220">Diaminopimelate biosynthesis</keyword>
<evidence type="ECO:0000256" key="10">
    <source>
        <dbReference type="ARBA" id="ARBA00023270"/>
    </source>
</evidence>
<evidence type="ECO:0000256" key="12">
    <source>
        <dbReference type="HAMAP-Rule" id="MF_00418"/>
    </source>
</evidence>
<dbReference type="GO" id="GO:0019877">
    <property type="term" value="P:diaminopimelate biosynthetic process"/>
    <property type="evidence" value="ECO:0007669"/>
    <property type="project" value="UniProtKB-UniRule"/>
</dbReference>
<dbReference type="PANTHER" id="PTHR12128:SF66">
    <property type="entry name" value="4-HYDROXY-2-OXOGLUTARATE ALDOLASE, MITOCHONDRIAL"/>
    <property type="match status" value="1"/>
</dbReference>
<keyword evidence="17" id="KW-1185">Reference proteome</keyword>
<dbReference type="Pfam" id="PF00701">
    <property type="entry name" value="DHDPS"/>
    <property type="match status" value="1"/>
</dbReference>
<comment type="function">
    <text evidence="1 12">Catalyzes the condensation of (S)-aspartate-beta-semialdehyde [(S)-ASA] and pyruvate to 4-hydroxy-tetrahydrodipicolinate (HTPA).</text>
</comment>
<evidence type="ECO:0000256" key="14">
    <source>
        <dbReference type="PIRSR" id="PIRSR001365-1"/>
    </source>
</evidence>
<evidence type="ECO:0000313" key="16">
    <source>
        <dbReference type="EMBL" id="SHK09652.1"/>
    </source>
</evidence>
<evidence type="ECO:0000256" key="2">
    <source>
        <dbReference type="ARBA" id="ARBA00005120"/>
    </source>
</evidence>
<dbReference type="OrthoDB" id="9782828at2"/>
<dbReference type="CDD" id="cd00950">
    <property type="entry name" value="DHDPS"/>
    <property type="match status" value="1"/>
</dbReference>
<proteinExistence type="inferred from homology"/>
<name>A0A1M6PNX6_9FIRM</name>
<gene>
    <name evidence="12" type="primary">dapA</name>
    <name evidence="16" type="ORF">SAMN02745975_03632</name>
</gene>
<keyword evidence="8 12" id="KW-0457">Lysine biosynthesis</keyword>
<dbReference type="InterPro" id="IPR013785">
    <property type="entry name" value="Aldolase_TIM"/>
</dbReference>
<feature type="site" description="Part of a proton relay during catalysis" evidence="12">
    <location>
        <position position="107"/>
    </location>
</feature>
<dbReference type="SMART" id="SM01130">
    <property type="entry name" value="DHDPS"/>
    <property type="match status" value="1"/>
</dbReference>
<keyword evidence="6 12" id="KW-0028">Amino-acid biosynthesis</keyword>
<dbReference type="RefSeq" id="WP_110942599.1">
    <property type="nucleotide sequence ID" value="NZ_FQZV01000073.1"/>
</dbReference>
<dbReference type="SUPFAM" id="SSF51569">
    <property type="entry name" value="Aldolase"/>
    <property type="match status" value="1"/>
</dbReference>
<comment type="similarity">
    <text evidence="3 12 13">Belongs to the DapA family.</text>
</comment>
<evidence type="ECO:0000256" key="7">
    <source>
        <dbReference type="ARBA" id="ARBA00022915"/>
    </source>
</evidence>
<dbReference type="InterPro" id="IPR020625">
    <property type="entry name" value="Schiff_base-form_aldolases_AS"/>
</dbReference>
<accession>A0A1M6PNX6</accession>
<dbReference type="AlphaFoldDB" id="A0A1M6PNX6"/>
<dbReference type="NCBIfam" id="TIGR00674">
    <property type="entry name" value="dapA"/>
    <property type="match status" value="1"/>
</dbReference>
<feature type="active site" description="Proton donor/acceptor" evidence="12 14">
    <location>
        <position position="133"/>
    </location>
</feature>
<keyword evidence="9 12" id="KW-0456">Lyase</keyword>
<sequence length="291" mass="31410">MKAWGRLITAMVTPFDDHMEVDYTKAVKLAQKLVSEGTTALVVAGTTGESPTLLDEEKIMLFKTLKEKVEVPIIAGVGTNSTAATIENCKKALRCGVDGLLVVVPYYNKPNQESLYAHFEAVAKAVEAPLMLYNVPGRTGTNMLPETLGKLSKIENIVALKEASGNIAQLSEMIQKTDDEFLIFTGDDVLTLPSLSVGAYGVVSVAAQVVGKEMKAMIEAYLNGAIGEAAEMHLRLLNIFHNLFITTNPIPVKAALNMIGMKVGDPRLPLTAAQPSVKAEIQRTLRELNLV</sequence>
<organism evidence="16 17">
    <name type="scientific">Geosporobacter subterraneus DSM 17957</name>
    <dbReference type="NCBI Taxonomy" id="1121919"/>
    <lineage>
        <taxon>Bacteria</taxon>
        <taxon>Bacillati</taxon>
        <taxon>Bacillota</taxon>
        <taxon>Clostridia</taxon>
        <taxon>Peptostreptococcales</taxon>
        <taxon>Thermotaleaceae</taxon>
        <taxon>Geosporobacter</taxon>
    </lineage>
</organism>
<dbReference type="GO" id="GO:0009089">
    <property type="term" value="P:lysine biosynthetic process via diaminopimelate"/>
    <property type="evidence" value="ECO:0007669"/>
    <property type="project" value="UniProtKB-UniRule"/>
</dbReference>
<evidence type="ECO:0000256" key="4">
    <source>
        <dbReference type="ARBA" id="ARBA00012086"/>
    </source>
</evidence>
<evidence type="ECO:0000256" key="9">
    <source>
        <dbReference type="ARBA" id="ARBA00023239"/>
    </source>
</evidence>
<feature type="site" description="Part of a proton relay during catalysis" evidence="12">
    <location>
        <position position="46"/>
    </location>
</feature>
<dbReference type="PRINTS" id="PR00146">
    <property type="entry name" value="DHPICSNTHASE"/>
</dbReference>
<comment type="subunit">
    <text evidence="12">Homotetramer; dimer of dimers.</text>
</comment>
<keyword evidence="5 12" id="KW-0963">Cytoplasm</keyword>
<dbReference type="PROSITE" id="PS00666">
    <property type="entry name" value="DHDPS_2"/>
    <property type="match status" value="1"/>
</dbReference>
<dbReference type="HAMAP" id="MF_00418">
    <property type="entry name" value="DapA"/>
    <property type="match status" value="1"/>
</dbReference>
<evidence type="ECO:0000256" key="13">
    <source>
        <dbReference type="PIRNR" id="PIRNR001365"/>
    </source>
</evidence>
<dbReference type="GO" id="GO:0008840">
    <property type="term" value="F:4-hydroxy-tetrahydrodipicolinate synthase activity"/>
    <property type="evidence" value="ECO:0007669"/>
    <property type="project" value="UniProtKB-UniRule"/>
</dbReference>
<protein>
    <recommendedName>
        <fullName evidence="4 12">4-hydroxy-tetrahydrodipicolinate synthase</fullName>
        <shortName evidence="12">HTPA synthase</shortName>
        <ecNumber evidence="4 12">4.3.3.7</ecNumber>
    </recommendedName>
</protein>
<dbReference type="PIRSF" id="PIRSF001365">
    <property type="entry name" value="DHDPS"/>
    <property type="match status" value="1"/>
</dbReference>
<reference evidence="17" key="1">
    <citation type="submission" date="2016-11" db="EMBL/GenBank/DDBJ databases">
        <authorList>
            <person name="Varghese N."/>
            <person name="Submissions S."/>
        </authorList>
    </citation>
    <scope>NUCLEOTIDE SEQUENCE [LARGE SCALE GENOMIC DNA]</scope>
    <source>
        <strain evidence="17">DSM 17957</strain>
    </source>
</reference>
<dbReference type="UniPathway" id="UPA00034">
    <property type="reaction ID" value="UER00017"/>
</dbReference>
<comment type="catalytic activity">
    <reaction evidence="11 12">
        <text>L-aspartate 4-semialdehyde + pyruvate = (2S,4S)-4-hydroxy-2,3,4,5-tetrahydrodipicolinate + H2O + H(+)</text>
        <dbReference type="Rhea" id="RHEA:34171"/>
        <dbReference type="ChEBI" id="CHEBI:15361"/>
        <dbReference type="ChEBI" id="CHEBI:15377"/>
        <dbReference type="ChEBI" id="CHEBI:15378"/>
        <dbReference type="ChEBI" id="CHEBI:67139"/>
        <dbReference type="ChEBI" id="CHEBI:537519"/>
        <dbReference type="EC" id="4.3.3.7"/>
    </reaction>
</comment>
<dbReference type="PANTHER" id="PTHR12128">
    <property type="entry name" value="DIHYDRODIPICOLINATE SYNTHASE"/>
    <property type="match status" value="1"/>
</dbReference>
<dbReference type="STRING" id="1121919.SAMN02745975_03632"/>
<dbReference type="Gene3D" id="3.20.20.70">
    <property type="entry name" value="Aldolase class I"/>
    <property type="match status" value="1"/>
</dbReference>